<reference evidence="1" key="1">
    <citation type="submission" date="2023-03" db="UniProtKB">
        <authorList>
            <consortium name="EnsemblPlants"/>
        </authorList>
    </citation>
    <scope>IDENTIFICATION</scope>
</reference>
<sequence length="201" mass="22404">MDTVGNEVSSVAIILQYYSSTPPTADLNTARCSQTLIKKDRDDENDPAIAEYLDKLLMKGASKTIYILVFKEDAAPLVFKYFVDRALNPQTDTIFLALNFPDPLYKSGIVICPVLVILLDIFYAGFSTSTISCIYGFDFNSGSILLIQTPKEGTEESLFLSLPLVDVSTFYIHQNFGPPSSQTCEIKLLIFSTFSMHWLPI</sequence>
<name>A0A9I9EHZ5_CUCME</name>
<dbReference type="EnsemblPlants" id="MELO3C034083.2.1">
    <property type="protein sequence ID" value="MELO3C034083.2.1"/>
    <property type="gene ID" value="MELO3C034083.2"/>
</dbReference>
<evidence type="ECO:0000313" key="1">
    <source>
        <dbReference type="EnsemblPlants" id="MELO3C034083.2.1"/>
    </source>
</evidence>
<protein>
    <submittedName>
        <fullName evidence="1">Uncharacterized protein</fullName>
    </submittedName>
</protein>
<organism evidence="1">
    <name type="scientific">Cucumis melo</name>
    <name type="common">Muskmelon</name>
    <dbReference type="NCBI Taxonomy" id="3656"/>
    <lineage>
        <taxon>Eukaryota</taxon>
        <taxon>Viridiplantae</taxon>
        <taxon>Streptophyta</taxon>
        <taxon>Embryophyta</taxon>
        <taxon>Tracheophyta</taxon>
        <taxon>Spermatophyta</taxon>
        <taxon>Magnoliopsida</taxon>
        <taxon>eudicotyledons</taxon>
        <taxon>Gunneridae</taxon>
        <taxon>Pentapetalae</taxon>
        <taxon>rosids</taxon>
        <taxon>fabids</taxon>
        <taxon>Cucurbitales</taxon>
        <taxon>Cucurbitaceae</taxon>
        <taxon>Benincaseae</taxon>
        <taxon>Cucumis</taxon>
    </lineage>
</organism>
<dbReference type="AlphaFoldDB" id="A0A9I9EHZ5"/>
<accession>A0A9I9EHZ5</accession>
<proteinExistence type="predicted"/>
<dbReference type="Gramene" id="MELO3C034083.2.1">
    <property type="protein sequence ID" value="MELO3C034083.2.1"/>
    <property type="gene ID" value="MELO3C034083.2"/>
</dbReference>